<dbReference type="EMBL" id="CP092874">
    <property type="protein sequence ID" value="UYV74808.1"/>
    <property type="molecule type" value="Genomic_DNA"/>
</dbReference>
<evidence type="ECO:0000256" key="1">
    <source>
        <dbReference type="SAM" id="MobiDB-lite"/>
    </source>
</evidence>
<protein>
    <submittedName>
        <fullName evidence="2">NR6A1</fullName>
    </submittedName>
</protein>
<evidence type="ECO:0000313" key="3">
    <source>
        <dbReference type="Proteomes" id="UP001235939"/>
    </source>
</evidence>
<dbReference type="InterPro" id="IPR036397">
    <property type="entry name" value="RNaseH_sf"/>
</dbReference>
<accession>A0ABY6L132</accession>
<reference evidence="2 3" key="1">
    <citation type="submission" date="2022-01" db="EMBL/GenBank/DDBJ databases">
        <title>A chromosomal length assembly of Cordylochernes scorpioides.</title>
        <authorList>
            <person name="Zeh D."/>
            <person name="Zeh J."/>
        </authorList>
    </citation>
    <scope>NUCLEOTIDE SEQUENCE [LARGE SCALE GENOMIC DNA]</scope>
    <source>
        <strain evidence="2">IN4F17</strain>
        <tissue evidence="2">Whole Body</tissue>
    </source>
</reference>
<evidence type="ECO:0000313" key="2">
    <source>
        <dbReference type="EMBL" id="UYV74808.1"/>
    </source>
</evidence>
<keyword evidence="3" id="KW-1185">Reference proteome</keyword>
<dbReference type="InterPro" id="IPR052709">
    <property type="entry name" value="Transposase-MT_Hybrid"/>
</dbReference>
<sequence>MQEKLAKQLQVSQGAVSLRLNSLGMIQKLSRWVPHELSERQQERRLHNKLILQHDNAPAHNATVVKNTIKDLGWELLPHPLYSPDLAPVDGSGQPKNTTEREDKAVDRTAVVTSDSTLSTIHRVTSTQVYKMTINRRLRERNLRARRPLRCLPLTPVHRQRVVTACTRVVTACTKVVTACTRVVTACIRVVTACTRVVTACTRVVTACTKVVTACTRVVTACIRVVTACTVIIAKKKTKAIDKMKEEVLNFTDNG</sequence>
<feature type="region of interest" description="Disordered" evidence="1">
    <location>
        <begin position="85"/>
        <end position="104"/>
    </location>
</feature>
<dbReference type="Gene3D" id="3.30.420.10">
    <property type="entry name" value="Ribonuclease H-like superfamily/Ribonuclease H"/>
    <property type="match status" value="1"/>
</dbReference>
<organism evidence="2 3">
    <name type="scientific">Cordylochernes scorpioides</name>
    <dbReference type="NCBI Taxonomy" id="51811"/>
    <lineage>
        <taxon>Eukaryota</taxon>
        <taxon>Metazoa</taxon>
        <taxon>Ecdysozoa</taxon>
        <taxon>Arthropoda</taxon>
        <taxon>Chelicerata</taxon>
        <taxon>Arachnida</taxon>
        <taxon>Pseudoscorpiones</taxon>
        <taxon>Cheliferoidea</taxon>
        <taxon>Chernetidae</taxon>
        <taxon>Cordylochernes</taxon>
    </lineage>
</organism>
<dbReference type="PANTHER" id="PTHR46060:SF3">
    <property type="entry name" value="PROTEIN GVQW3"/>
    <property type="match status" value="1"/>
</dbReference>
<dbReference type="Proteomes" id="UP001235939">
    <property type="component" value="Chromosome 12"/>
</dbReference>
<gene>
    <name evidence="2" type="ORF">LAZ67_12001085</name>
</gene>
<name>A0ABY6L132_9ARAC</name>
<proteinExistence type="predicted"/>
<dbReference type="PANTHER" id="PTHR46060">
    <property type="entry name" value="MARINER MOS1 TRANSPOSASE-LIKE PROTEIN"/>
    <property type="match status" value="1"/>
</dbReference>